<evidence type="ECO:0000313" key="5">
    <source>
        <dbReference type="Proteomes" id="UP000603352"/>
    </source>
</evidence>
<proteinExistence type="predicted"/>
<feature type="signal peptide" evidence="2">
    <location>
        <begin position="1"/>
        <end position="24"/>
    </location>
</feature>
<keyword evidence="5" id="KW-1185">Reference proteome</keyword>
<dbReference type="CDD" id="cd11524">
    <property type="entry name" value="SYLF"/>
    <property type="match status" value="1"/>
</dbReference>
<name>A0ABQ1I990_9PROT</name>
<sequence>MRKLALMTATILAAGTLAGAPAFAAGTSGTPAGQTSDDAGTTGRPVGNQPDAAAMPTTRDPGDTTAERTGVDRTAVADEDPEDRAEDRAEAQELVSRATDVAQQMTQDGNVMTLLSKAKGVFIIPDYAEGALIAGARGGEGVFVARQGDEWSNPVFYDMGGISLGAQVGGQSGPVAFLLMNDEAVDRFKRGDSFSLNAEAGYTFADASDGARASTGERQVVIWSGVEGAFAGAAVSVGDISWDEEQTAAYYGGTIGTDATAGDIIEANPDSERGSELRQALSS</sequence>
<feature type="domain" description="Ysc84 actin-binding" evidence="3">
    <location>
        <begin position="161"/>
        <end position="282"/>
    </location>
</feature>
<accession>A0ABQ1I990</accession>
<evidence type="ECO:0000256" key="1">
    <source>
        <dbReference type="SAM" id="MobiDB-lite"/>
    </source>
</evidence>
<organism evidence="4 5">
    <name type="scientific">Tistrella bauzanensis</name>
    <dbReference type="NCBI Taxonomy" id="657419"/>
    <lineage>
        <taxon>Bacteria</taxon>
        <taxon>Pseudomonadati</taxon>
        <taxon>Pseudomonadota</taxon>
        <taxon>Alphaproteobacteria</taxon>
        <taxon>Geminicoccales</taxon>
        <taxon>Geminicoccaceae</taxon>
        <taxon>Tistrella</taxon>
    </lineage>
</organism>
<dbReference type="InterPro" id="IPR007461">
    <property type="entry name" value="Ysc84_actin-binding"/>
</dbReference>
<reference evidence="5" key="1">
    <citation type="journal article" date="2019" name="Int. J. Syst. Evol. Microbiol.">
        <title>The Global Catalogue of Microorganisms (GCM) 10K type strain sequencing project: providing services to taxonomists for standard genome sequencing and annotation.</title>
        <authorList>
            <consortium name="The Broad Institute Genomics Platform"/>
            <consortium name="The Broad Institute Genome Sequencing Center for Infectious Disease"/>
            <person name="Wu L."/>
            <person name="Ma J."/>
        </authorList>
    </citation>
    <scope>NUCLEOTIDE SEQUENCE [LARGE SCALE GENOMIC DNA]</scope>
    <source>
        <strain evidence="5">CGMCC 1.10188</strain>
    </source>
</reference>
<keyword evidence="2" id="KW-0732">Signal</keyword>
<dbReference type="PANTHER" id="PTHR15629">
    <property type="entry name" value="SH3YL1 PROTEIN"/>
    <property type="match status" value="1"/>
</dbReference>
<gene>
    <name evidence="4" type="ORF">GCM10011505_06800</name>
</gene>
<evidence type="ECO:0000313" key="4">
    <source>
        <dbReference type="EMBL" id="GGB28183.1"/>
    </source>
</evidence>
<dbReference type="Pfam" id="PF04366">
    <property type="entry name" value="Ysc84"/>
    <property type="match status" value="1"/>
</dbReference>
<feature type="region of interest" description="Disordered" evidence="1">
    <location>
        <begin position="27"/>
        <end position="88"/>
    </location>
</feature>
<feature type="compositionally biased region" description="Basic and acidic residues" evidence="1">
    <location>
        <begin position="60"/>
        <end position="71"/>
    </location>
</feature>
<dbReference type="EMBL" id="BMDZ01000004">
    <property type="protein sequence ID" value="GGB28183.1"/>
    <property type="molecule type" value="Genomic_DNA"/>
</dbReference>
<dbReference type="PANTHER" id="PTHR15629:SF2">
    <property type="entry name" value="SH3 DOMAIN-CONTAINING YSC84-LIKE PROTEIN 1"/>
    <property type="match status" value="1"/>
</dbReference>
<evidence type="ECO:0000259" key="3">
    <source>
        <dbReference type="Pfam" id="PF04366"/>
    </source>
</evidence>
<protein>
    <recommendedName>
        <fullName evidence="3">Ysc84 actin-binding domain-containing protein</fullName>
    </recommendedName>
</protein>
<comment type="caution">
    <text evidence="4">The sequence shown here is derived from an EMBL/GenBank/DDBJ whole genome shotgun (WGS) entry which is preliminary data.</text>
</comment>
<dbReference type="Proteomes" id="UP000603352">
    <property type="component" value="Unassembled WGS sequence"/>
</dbReference>
<dbReference type="RefSeq" id="WP_188574895.1">
    <property type="nucleotide sequence ID" value="NZ_BMDZ01000004.1"/>
</dbReference>
<evidence type="ECO:0000256" key="2">
    <source>
        <dbReference type="SAM" id="SignalP"/>
    </source>
</evidence>
<feature type="chain" id="PRO_5047242155" description="Ysc84 actin-binding domain-containing protein" evidence="2">
    <location>
        <begin position="25"/>
        <end position="283"/>
    </location>
</feature>
<dbReference type="InterPro" id="IPR051702">
    <property type="entry name" value="SH3_domain_YSC84-like"/>
</dbReference>